<organism evidence="1 2">
    <name type="scientific">Myceligenerans indicum</name>
    <dbReference type="NCBI Taxonomy" id="2593663"/>
    <lineage>
        <taxon>Bacteria</taxon>
        <taxon>Bacillati</taxon>
        <taxon>Actinomycetota</taxon>
        <taxon>Actinomycetes</taxon>
        <taxon>Micrococcales</taxon>
        <taxon>Promicromonosporaceae</taxon>
        <taxon>Myceligenerans</taxon>
    </lineage>
</organism>
<name>A0ABS1LF36_9MICO</name>
<dbReference type="EMBL" id="JABBYC010000001">
    <property type="protein sequence ID" value="MBL0884851.1"/>
    <property type="molecule type" value="Genomic_DNA"/>
</dbReference>
<keyword evidence="2" id="KW-1185">Reference proteome</keyword>
<protein>
    <submittedName>
        <fullName evidence="1">Uncharacterized protein</fullName>
    </submittedName>
</protein>
<reference evidence="1 2" key="1">
    <citation type="journal article" date="2021" name="Arch. Microbiol.">
        <title>Myceligenerans indicum sp. nov., an actinobacterium isolated from mangrove sediment of Sundarbans, India.</title>
        <authorList>
            <person name="Asha K."/>
            <person name="Bhadury P."/>
        </authorList>
    </citation>
    <scope>NUCLEOTIDE SEQUENCE [LARGE SCALE GENOMIC DNA]</scope>
    <source>
        <strain evidence="1 2">I2</strain>
    </source>
</reference>
<comment type="caution">
    <text evidence="1">The sequence shown here is derived from an EMBL/GenBank/DDBJ whole genome shotgun (WGS) entry which is preliminary data.</text>
</comment>
<proteinExistence type="predicted"/>
<dbReference type="RefSeq" id="WP_201844674.1">
    <property type="nucleotide sequence ID" value="NZ_JABBYC010000001.1"/>
</dbReference>
<sequence>MGDGEVVTCEGPGTPYEDRFGVRASPDCGYEFSEQGDYTVTARSYWTVAWEGVGQSGSIPMTFERETQIRVGELQVLTR</sequence>
<evidence type="ECO:0000313" key="2">
    <source>
        <dbReference type="Proteomes" id="UP000675409"/>
    </source>
</evidence>
<accession>A0ABS1LF36</accession>
<gene>
    <name evidence="1" type="ORF">HGK34_00900</name>
</gene>
<evidence type="ECO:0000313" key="1">
    <source>
        <dbReference type="EMBL" id="MBL0884851.1"/>
    </source>
</evidence>
<dbReference type="Proteomes" id="UP000675409">
    <property type="component" value="Unassembled WGS sequence"/>
</dbReference>